<keyword evidence="2 7" id="KW-0031">Aminopeptidase</keyword>
<keyword evidence="3 7" id="KW-0645">Protease</keyword>
<dbReference type="GO" id="GO:0006508">
    <property type="term" value="P:proteolysis"/>
    <property type="evidence" value="ECO:0007669"/>
    <property type="project" value="UniProtKB-KW"/>
</dbReference>
<keyword evidence="10" id="KW-1185">Reference proteome</keyword>
<evidence type="ECO:0000256" key="8">
    <source>
        <dbReference type="SAM" id="Coils"/>
    </source>
</evidence>
<dbReference type="GO" id="GO:0070009">
    <property type="term" value="F:serine-type aminopeptidase activity"/>
    <property type="evidence" value="ECO:0007669"/>
    <property type="project" value="UniProtKB-UniRule"/>
</dbReference>
<dbReference type="eggNOG" id="COG3591">
    <property type="taxonomic scope" value="Bacteria"/>
</dbReference>
<dbReference type="Pfam" id="PF10459">
    <property type="entry name" value="Peptidase_S46"/>
    <property type="match status" value="1"/>
</dbReference>
<dbReference type="Gene3D" id="2.40.10.10">
    <property type="entry name" value="Trypsin-like serine proteases"/>
    <property type="match status" value="1"/>
</dbReference>
<dbReference type="RefSeq" id="WP_010528001.1">
    <property type="nucleotide sequence ID" value="NZ_AFSL01000068.1"/>
</dbReference>
<keyword evidence="6 7" id="KW-0720">Serine protease</keyword>
<dbReference type="PANTHER" id="PTHR38469">
    <property type="entry name" value="PERIPLASMIC PEPTIDASE SUBFAMILY S1B"/>
    <property type="match status" value="1"/>
</dbReference>
<dbReference type="GO" id="GO:0008239">
    <property type="term" value="F:dipeptidyl-peptidase activity"/>
    <property type="evidence" value="ECO:0007669"/>
    <property type="project" value="UniProtKB-UniRule"/>
</dbReference>
<dbReference type="GO" id="GO:0043171">
    <property type="term" value="P:peptide catabolic process"/>
    <property type="evidence" value="ECO:0007669"/>
    <property type="project" value="UniProtKB-UniRule"/>
</dbReference>
<dbReference type="EC" id="3.4.14.-" evidence="7"/>
<dbReference type="AlphaFoldDB" id="A0A1I2FSD4"/>
<keyword evidence="4" id="KW-0732">Signal</keyword>
<reference evidence="9 10" key="1">
    <citation type="submission" date="2016-10" db="EMBL/GenBank/DDBJ databases">
        <authorList>
            <person name="de Groot N.N."/>
        </authorList>
    </citation>
    <scope>NUCLEOTIDE SEQUENCE [LARGE SCALE GENOMIC DNA]</scope>
    <source>
        <strain evidence="9 10">DSM 19012</strain>
    </source>
</reference>
<evidence type="ECO:0000256" key="1">
    <source>
        <dbReference type="ARBA" id="ARBA00010491"/>
    </source>
</evidence>
<dbReference type="PANTHER" id="PTHR38469:SF1">
    <property type="entry name" value="PERIPLASMIC PEPTIDASE SUBFAMILY S1B"/>
    <property type="match status" value="1"/>
</dbReference>
<dbReference type="Proteomes" id="UP000181976">
    <property type="component" value="Unassembled WGS sequence"/>
</dbReference>
<comment type="similarity">
    <text evidence="1 7">Belongs to the peptidase S46 family.</text>
</comment>
<evidence type="ECO:0000313" key="9">
    <source>
        <dbReference type="EMBL" id="SFF07903.1"/>
    </source>
</evidence>
<evidence type="ECO:0000256" key="6">
    <source>
        <dbReference type="ARBA" id="ARBA00022825"/>
    </source>
</evidence>
<organism evidence="9 10">
    <name type="scientific">Thermophagus xiamenensis</name>
    <dbReference type="NCBI Taxonomy" id="385682"/>
    <lineage>
        <taxon>Bacteria</taxon>
        <taxon>Pseudomonadati</taxon>
        <taxon>Bacteroidota</taxon>
        <taxon>Bacteroidia</taxon>
        <taxon>Marinilabiliales</taxon>
        <taxon>Marinilabiliaceae</taxon>
        <taxon>Thermophagus</taxon>
    </lineage>
</organism>
<dbReference type="InParanoid" id="A0A1I2FSD4"/>
<evidence type="ECO:0000256" key="3">
    <source>
        <dbReference type="ARBA" id="ARBA00022670"/>
    </source>
</evidence>
<dbReference type="OrthoDB" id="9805367at2"/>
<comment type="function">
    <text evidence="7">Catalyzes the removal of dipeptides from the N-terminus of oligopeptides.</text>
</comment>
<keyword evidence="5 7" id="KW-0378">Hydrolase</keyword>
<name>A0A1I2FSD4_9BACT</name>
<gene>
    <name evidence="9" type="ORF">SAMN05444380_1346</name>
</gene>
<evidence type="ECO:0000256" key="2">
    <source>
        <dbReference type="ARBA" id="ARBA00022438"/>
    </source>
</evidence>
<evidence type="ECO:0000256" key="5">
    <source>
        <dbReference type="ARBA" id="ARBA00022801"/>
    </source>
</evidence>
<accession>A0A1I2FSD4</accession>
<evidence type="ECO:0000313" key="10">
    <source>
        <dbReference type="Proteomes" id="UP000181976"/>
    </source>
</evidence>
<sequence length="717" mass="81834">MRKKMSTLAVALLLFVSGIIKADEGMWILPLIQKLNIEKMQSMGLQLSAEDIYSINHSSLKDAVVIFGGGCTGEIISDQGLILTNHHCGYGTIQQLSTVENNYLEDGFWAKSLEDEIPAPGLSVTFLKRMEDVTDKVLAGVTDDMTEEERQSAIDKISTQIADSVKGDSHYRVLVRDFYGGNQYYLIVYEVFNDIRFVGAPPSSIGKFGHDTDNWMWPRHTGDFSMFRVYADKDGKPADYSPDNVPLKPAHHLPISLKGYKKGDFAMTIGYPGSTQRYLTSWGIEERMNIFNYSLIKPRGVKQEIWQEAMNSSEKIRLQYASKYSRSSNYWKNSIGMNRGLKRLNVIAKKQKIEEEFQNWVNQSAERKEKYGEVLSSLKDAYQNRAPYYLAQNFIRECMLRGTEVLAFSLSARDLEKALESNDKEKINEAVEKLKEEADEFFKDYHAPTDQKVMSALLKLYHEEIDAELYPTFFQKIATGKEDGFESFAQNLFRKSIFVDSEKLNSFLKNPSLKKLTKDPAYSAAKSTIDLYFKVIEQMRQSNLTIQKNHRLFIAGLQEMHPDSVFYDDANFTMRLSYGKVGDYEPKDAVIYKHFTTLKGVMEKEQPGNYEFSVPEKLKQLYQAKDYGRYANEDGRMYVNFTTDNDITGGNSGSPVINAEGHLFGLAFDGNWEAMSGDIAFETELQKCINVDIRYVLFIIDKFAGAKNLIDEMTIIE</sequence>
<feature type="coiled-coil region" evidence="8">
    <location>
        <begin position="417"/>
        <end position="444"/>
    </location>
</feature>
<evidence type="ECO:0000256" key="4">
    <source>
        <dbReference type="ARBA" id="ARBA00022729"/>
    </source>
</evidence>
<proteinExistence type="inferred from homology"/>
<evidence type="ECO:0000256" key="7">
    <source>
        <dbReference type="RuleBase" id="RU366067"/>
    </source>
</evidence>
<dbReference type="STRING" id="385682.SAMN05444380_1346"/>
<dbReference type="SUPFAM" id="SSF50494">
    <property type="entry name" value="Trypsin-like serine proteases"/>
    <property type="match status" value="1"/>
</dbReference>
<dbReference type="InterPro" id="IPR009003">
    <property type="entry name" value="Peptidase_S1_PA"/>
</dbReference>
<protein>
    <recommendedName>
        <fullName evidence="7">Dipeptidyl-peptidase</fullName>
        <ecNumber evidence="7">3.4.14.-</ecNumber>
    </recommendedName>
</protein>
<keyword evidence="8" id="KW-0175">Coiled coil</keyword>
<dbReference type="InterPro" id="IPR043504">
    <property type="entry name" value="Peptidase_S1_PA_chymotrypsin"/>
</dbReference>
<dbReference type="InterPro" id="IPR019500">
    <property type="entry name" value="Pep_S46"/>
</dbReference>
<dbReference type="EMBL" id="FONA01000034">
    <property type="protein sequence ID" value="SFF07903.1"/>
    <property type="molecule type" value="Genomic_DNA"/>
</dbReference>